<keyword evidence="3" id="KW-1185">Reference proteome</keyword>
<dbReference type="Proteomes" id="UP000510647">
    <property type="component" value="Chromosome 1"/>
</dbReference>
<evidence type="ECO:0000256" key="1">
    <source>
        <dbReference type="RuleBase" id="RU363021"/>
    </source>
</evidence>
<gene>
    <name evidence="2" type="ORF">HG537_0A01110</name>
</gene>
<dbReference type="EMBL" id="CP059267">
    <property type="protein sequence ID" value="QLQ77864.1"/>
    <property type="molecule type" value="Genomic_DNA"/>
</dbReference>
<organism evidence="2 3">
    <name type="scientific">Torulaspora globosa</name>
    <dbReference type="NCBI Taxonomy" id="48254"/>
    <lineage>
        <taxon>Eukaryota</taxon>
        <taxon>Fungi</taxon>
        <taxon>Dikarya</taxon>
        <taxon>Ascomycota</taxon>
        <taxon>Saccharomycotina</taxon>
        <taxon>Saccharomycetes</taxon>
        <taxon>Saccharomycetales</taxon>
        <taxon>Saccharomycetaceae</taxon>
        <taxon>Torulaspora</taxon>
    </lineage>
</organism>
<dbReference type="GO" id="GO:0044284">
    <property type="term" value="C:mitochondrial crista junction"/>
    <property type="evidence" value="ECO:0007669"/>
    <property type="project" value="TreeGrafter"/>
</dbReference>
<comment type="subunit">
    <text evidence="1">Component of the mitochondrial contact site and cristae organizing system (MICOS) complex.</text>
</comment>
<accession>A0A7H9HIU0</accession>
<protein>
    <recommendedName>
        <fullName evidence="1">MICOS complex subunit</fullName>
    </recommendedName>
</protein>
<name>A0A7H9HIU0_9SACH</name>
<comment type="subcellular location">
    <subcellularLocation>
        <location evidence="1">Mitochondrion inner membrane</location>
    </subcellularLocation>
</comment>
<sequence>MSVESRFYREQDLVKEAVVPRQNGVVLSSNAKEAVLEPLESSGKSIIGNNELIDGISVRSPSYLLSVFHRLRLGVLGTIEKATQKIDEKTSAYYRHERRLTSTIANLHSDPREKLLPGFTYIVVAAMSGSVLTRNKPFLYRFTAPLVLGSLCFSYVLPSTFQNTASLLHSIESEHFPETVAKQDAIINRTAQMGRTAASSIDYVAESVFAIAAKFRHSVKEWTNLNIE</sequence>
<keyword evidence="1" id="KW-0999">Mitochondrion inner membrane</keyword>
<reference evidence="2 3" key="1">
    <citation type="submission" date="2020-06" db="EMBL/GenBank/DDBJ databases">
        <title>The yeast mating-type switching endonuclease HO is a domesticated member of an unorthodox homing genetic element family.</title>
        <authorList>
            <person name="Coughlan A.Y."/>
            <person name="Lombardi L."/>
            <person name="Braun-Galleani S."/>
            <person name="Martos A.R."/>
            <person name="Galeote V."/>
            <person name="Bigey F."/>
            <person name="Dequin S."/>
            <person name="Byrne K.P."/>
            <person name="Wolfe K.H."/>
        </authorList>
    </citation>
    <scope>NUCLEOTIDE SEQUENCE [LARGE SCALE GENOMIC DNA]</scope>
    <source>
        <strain evidence="2 3">CBS2947</strain>
    </source>
</reference>
<dbReference type="PANTHER" id="PTHR28268:SF1">
    <property type="entry name" value="MICOS SUBUNIT MIC26"/>
    <property type="match status" value="1"/>
</dbReference>
<dbReference type="InterPro" id="IPR033181">
    <property type="entry name" value="Mic26_fungi"/>
</dbReference>
<dbReference type="Pfam" id="PF09769">
    <property type="entry name" value="ApoO"/>
    <property type="match status" value="1"/>
</dbReference>
<proteinExistence type="predicted"/>
<dbReference type="PANTHER" id="PTHR28268">
    <property type="entry name" value="MICOS SUBUNIT MIC26"/>
    <property type="match status" value="1"/>
</dbReference>
<dbReference type="InterPro" id="IPR019166">
    <property type="entry name" value="MIC26/MIC27"/>
</dbReference>
<dbReference type="GO" id="GO:0061617">
    <property type="term" value="C:MICOS complex"/>
    <property type="evidence" value="ECO:0007669"/>
    <property type="project" value="UniProtKB-UniRule"/>
</dbReference>
<dbReference type="AlphaFoldDB" id="A0A7H9HIU0"/>
<comment type="function">
    <text evidence="1">Component of the MICOS complex, a large protein complex of the mitochondrial inner membrane that plays crucial roles in the maintenance of crista junctions, inner membrane architecture, and formation of contact sites to the outer membrane.</text>
</comment>
<dbReference type="GO" id="GO:0042407">
    <property type="term" value="P:cristae formation"/>
    <property type="evidence" value="ECO:0007669"/>
    <property type="project" value="InterPro"/>
</dbReference>
<evidence type="ECO:0000313" key="3">
    <source>
        <dbReference type="Proteomes" id="UP000510647"/>
    </source>
</evidence>
<keyword evidence="1" id="KW-0472">Membrane</keyword>
<keyword evidence="1" id="KW-0496">Mitochondrion</keyword>
<dbReference type="OrthoDB" id="2399148at2759"/>
<evidence type="ECO:0000313" key="2">
    <source>
        <dbReference type="EMBL" id="QLQ77864.1"/>
    </source>
</evidence>